<feature type="transmembrane region" description="Helical" evidence="6">
    <location>
        <begin position="73"/>
        <end position="93"/>
    </location>
</feature>
<keyword evidence="5 6" id="KW-0472">Membrane</keyword>
<evidence type="ECO:0000256" key="2">
    <source>
        <dbReference type="ARBA" id="ARBA00022475"/>
    </source>
</evidence>
<evidence type="ECO:0000256" key="4">
    <source>
        <dbReference type="ARBA" id="ARBA00022989"/>
    </source>
</evidence>
<gene>
    <name evidence="8" type="ORF">KZO38_01905</name>
</gene>
<evidence type="ECO:0000313" key="8">
    <source>
        <dbReference type="EMBL" id="MBW4768525.1"/>
    </source>
</evidence>
<dbReference type="InterPro" id="IPR050638">
    <property type="entry name" value="AA-Vitamin_Transporters"/>
</dbReference>
<proteinExistence type="predicted"/>
<feature type="transmembrane region" description="Helical" evidence="6">
    <location>
        <begin position="280"/>
        <end position="297"/>
    </location>
</feature>
<evidence type="ECO:0000256" key="1">
    <source>
        <dbReference type="ARBA" id="ARBA00004651"/>
    </source>
</evidence>
<reference evidence="8 9" key="1">
    <citation type="submission" date="2021-07" db="EMBL/GenBank/DDBJ databases">
        <title>Genomic diversity and antimicrobial resistance of Prevotella spp. isolated from chronic lung disease airways.</title>
        <authorList>
            <person name="Webb K.A."/>
            <person name="Olagoke O.S."/>
            <person name="Baird T."/>
            <person name="Neill J."/>
            <person name="Pham A."/>
            <person name="Wells T.J."/>
            <person name="Ramsay K.A."/>
            <person name="Bell S.C."/>
            <person name="Sarovich D.S."/>
            <person name="Price E.P."/>
        </authorList>
    </citation>
    <scope>NUCLEOTIDE SEQUENCE [LARGE SCALE GENOMIC DNA]</scope>
    <source>
        <strain evidence="8 9">SCHI0011.S.12</strain>
    </source>
</reference>
<name>A0ABS6YAF4_9BACT</name>
<feature type="transmembrane region" description="Helical" evidence="6">
    <location>
        <begin position="226"/>
        <end position="243"/>
    </location>
</feature>
<keyword evidence="9" id="KW-1185">Reference proteome</keyword>
<feature type="transmembrane region" description="Helical" evidence="6">
    <location>
        <begin position="40"/>
        <end position="61"/>
    </location>
</feature>
<evidence type="ECO:0000256" key="5">
    <source>
        <dbReference type="ARBA" id="ARBA00023136"/>
    </source>
</evidence>
<feature type="domain" description="EamA" evidence="7">
    <location>
        <begin position="159"/>
        <end position="295"/>
    </location>
</feature>
<dbReference type="Pfam" id="PF00892">
    <property type="entry name" value="EamA"/>
    <property type="match status" value="2"/>
</dbReference>
<keyword evidence="4 6" id="KW-1133">Transmembrane helix</keyword>
<accession>A0ABS6YAF4</accession>
<evidence type="ECO:0000259" key="7">
    <source>
        <dbReference type="Pfam" id="PF00892"/>
    </source>
</evidence>
<protein>
    <submittedName>
        <fullName evidence="8">DMT family transporter</fullName>
    </submittedName>
</protein>
<organism evidence="8 9">
    <name type="scientific">Hoylesella nanceiensis</name>
    <dbReference type="NCBI Taxonomy" id="425941"/>
    <lineage>
        <taxon>Bacteria</taxon>
        <taxon>Pseudomonadati</taxon>
        <taxon>Bacteroidota</taxon>
        <taxon>Bacteroidia</taxon>
        <taxon>Bacteroidales</taxon>
        <taxon>Prevotellaceae</taxon>
        <taxon>Hoylesella</taxon>
    </lineage>
</organism>
<evidence type="ECO:0000313" key="9">
    <source>
        <dbReference type="Proteomes" id="UP000788426"/>
    </source>
</evidence>
<dbReference type="PANTHER" id="PTHR32322">
    <property type="entry name" value="INNER MEMBRANE TRANSPORTER"/>
    <property type="match status" value="1"/>
</dbReference>
<feature type="transmembrane region" description="Helical" evidence="6">
    <location>
        <begin position="132"/>
        <end position="150"/>
    </location>
</feature>
<comment type="caution">
    <text evidence="8">The sequence shown here is derived from an EMBL/GenBank/DDBJ whole genome shotgun (WGS) entry which is preliminary data.</text>
</comment>
<keyword evidence="2" id="KW-1003">Cell membrane</keyword>
<evidence type="ECO:0000256" key="3">
    <source>
        <dbReference type="ARBA" id="ARBA00022692"/>
    </source>
</evidence>
<feature type="transmembrane region" description="Helical" evidence="6">
    <location>
        <begin position="194"/>
        <end position="214"/>
    </location>
</feature>
<comment type="subcellular location">
    <subcellularLocation>
        <location evidence="1">Cell membrane</location>
        <topology evidence="1">Multi-pass membrane protein</topology>
    </subcellularLocation>
</comment>
<sequence length="307" mass="33509">MNQNTKQPLFAHLSLLGAATFWGLMAPLGKDAMNNGINGVALVMFRILGGATLFWLASLFVQKENVCRKDIFLFMLAAILGLICNQCCYTIGLSLTSPINAGIITTTMPIFALILSALILKEPITPKKAIGVALGFSGAVLLISTSLRMAGVNGVGSIKGDLLCLGAQLSYTLYLTIFNKLVKRYSAFTINKWMFLWATLLLFPFAFPSVQAISFSQISLKTYLEVGYVVVFGTFICYLLMISGQRVLRPTVVSMYNYMQPVVATIVSVSLGLAALTFNHFIAVVLIFIGVWLVVRSKSKRDISSSR</sequence>
<keyword evidence="3 6" id="KW-0812">Transmembrane</keyword>
<dbReference type="InterPro" id="IPR000620">
    <property type="entry name" value="EamA_dom"/>
</dbReference>
<feature type="domain" description="EamA" evidence="7">
    <location>
        <begin position="10"/>
        <end position="143"/>
    </location>
</feature>
<feature type="transmembrane region" description="Helical" evidence="6">
    <location>
        <begin position="99"/>
        <end position="120"/>
    </location>
</feature>
<dbReference type="RefSeq" id="WP_219479366.1">
    <property type="nucleotide sequence ID" value="NZ_CAJZHJ010000061.1"/>
</dbReference>
<dbReference type="EMBL" id="JAHXCT010000001">
    <property type="protein sequence ID" value="MBW4768525.1"/>
    <property type="molecule type" value="Genomic_DNA"/>
</dbReference>
<dbReference type="PANTHER" id="PTHR32322:SF18">
    <property type="entry name" value="S-ADENOSYLMETHIONINE_S-ADENOSYLHOMOCYSTEINE TRANSPORTER"/>
    <property type="match status" value="1"/>
</dbReference>
<feature type="transmembrane region" description="Helical" evidence="6">
    <location>
        <begin position="9"/>
        <end position="28"/>
    </location>
</feature>
<dbReference type="Proteomes" id="UP000788426">
    <property type="component" value="Unassembled WGS sequence"/>
</dbReference>
<evidence type="ECO:0000256" key="6">
    <source>
        <dbReference type="SAM" id="Phobius"/>
    </source>
</evidence>